<dbReference type="PANTHER" id="PTHR33442:SF5">
    <property type="entry name" value="BIFUNCTIONAL TRANS-3-HYDROXY-L-PROLINE DEHYDRATASE_2-EPIMERASE"/>
    <property type="match status" value="1"/>
</dbReference>
<dbReference type="PIRSF" id="PIRSF029792">
    <property type="entry name" value="Pro_racemase"/>
    <property type="match status" value="1"/>
</dbReference>
<dbReference type="FunFam" id="3.10.310.10:FF:000005">
    <property type="entry name" value="Proline racemase"/>
    <property type="match status" value="1"/>
</dbReference>
<evidence type="ECO:0000256" key="1">
    <source>
        <dbReference type="ARBA" id="ARBA00007529"/>
    </source>
</evidence>
<dbReference type="GO" id="GO:0018112">
    <property type="term" value="F:proline racemase activity"/>
    <property type="evidence" value="ECO:0007669"/>
    <property type="project" value="UniProtKB-EC"/>
</dbReference>
<evidence type="ECO:0000256" key="3">
    <source>
        <dbReference type="ARBA" id="ARBA00067038"/>
    </source>
</evidence>
<dbReference type="EMBL" id="JABAGV010000033">
    <property type="protein sequence ID" value="MBC2475711.1"/>
    <property type="molecule type" value="Genomic_DNA"/>
</dbReference>
<dbReference type="Gene3D" id="3.10.310.10">
    <property type="entry name" value="Diaminopimelate Epimerase, Chain A, domain 1"/>
    <property type="match status" value="2"/>
</dbReference>
<dbReference type="PANTHER" id="PTHR33442">
    <property type="entry name" value="TRANS-3-HYDROXY-L-PROLINE DEHYDRATASE"/>
    <property type="match status" value="1"/>
</dbReference>
<accession>A0AAW3WAF6</accession>
<reference evidence="5" key="2">
    <citation type="journal article" date="2022" name="Nat. Biotechnol.">
        <title>Carbon-negative production of acetone and isopropanol by gas fermentation at industrial pilot scale.</title>
        <authorList>
            <person name="Liew F.E."/>
            <person name="Nogle R."/>
            <person name="Abdalla T."/>
            <person name="Rasor B.J."/>
            <person name="Canter C."/>
            <person name="Jensen R.O."/>
            <person name="Wang L."/>
            <person name="Strutz J."/>
            <person name="Chirania P."/>
            <person name="De Tissera S."/>
            <person name="Mueller A.P."/>
            <person name="Ruan Z."/>
            <person name="Gao A."/>
            <person name="Tran L."/>
            <person name="Engle N.L."/>
            <person name="Bromley J.C."/>
            <person name="Daniell J."/>
            <person name="Conrado R."/>
            <person name="Tschaplinski T.J."/>
            <person name="Giannone R.J."/>
            <person name="Hettich R.L."/>
            <person name="Karim A.S."/>
            <person name="Simpson S.D."/>
            <person name="Brown S.D."/>
            <person name="Leang C."/>
            <person name="Jewett M.C."/>
            <person name="Kopke M."/>
        </authorList>
    </citation>
    <scope>NUCLEOTIDE SEQUENCE</scope>
    <source>
        <strain evidence="5">DJ015</strain>
    </source>
</reference>
<evidence type="ECO:0000313" key="6">
    <source>
        <dbReference type="Proteomes" id="UP001194098"/>
    </source>
</evidence>
<dbReference type="RefSeq" id="WP_171780618.1">
    <property type="nucleotide sequence ID" value="NZ_JABAGV010000033.1"/>
</dbReference>
<evidence type="ECO:0000256" key="4">
    <source>
        <dbReference type="ARBA" id="ARBA00069700"/>
    </source>
</evidence>
<dbReference type="InterPro" id="IPR008794">
    <property type="entry name" value="Pro_racemase_fam"/>
</dbReference>
<evidence type="ECO:0000256" key="2">
    <source>
        <dbReference type="ARBA" id="ARBA00052373"/>
    </source>
</evidence>
<dbReference type="EC" id="5.1.1.4" evidence="3"/>
<reference evidence="5" key="1">
    <citation type="submission" date="2020-04" db="EMBL/GenBank/DDBJ databases">
        <authorList>
            <person name="Brown S."/>
        </authorList>
    </citation>
    <scope>NUCLEOTIDE SEQUENCE</scope>
    <source>
        <strain evidence="5">DJ015</strain>
    </source>
</reference>
<dbReference type="Proteomes" id="UP001194098">
    <property type="component" value="Unassembled WGS sequence"/>
</dbReference>
<evidence type="ECO:0000313" key="5">
    <source>
        <dbReference type="EMBL" id="MBC2475711.1"/>
    </source>
</evidence>
<dbReference type="SUPFAM" id="SSF54506">
    <property type="entry name" value="Diaminopimelate epimerase-like"/>
    <property type="match status" value="1"/>
</dbReference>
<organism evidence="5 6">
    <name type="scientific">Clostridium beijerinckii</name>
    <name type="common">Clostridium MP</name>
    <dbReference type="NCBI Taxonomy" id="1520"/>
    <lineage>
        <taxon>Bacteria</taxon>
        <taxon>Bacillati</taxon>
        <taxon>Bacillota</taxon>
        <taxon>Clostridia</taxon>
        <taxon>Eubacteriales</taxon>
        <taxon>Clostridiaceae</taxon>
        <taxon>Clostridium</taxon>
    </lineage>
</organism>
<dbReference type="Pfam" id="PF05544">
    <property type="entry name" value="Pro_racemase"/>
    <property type="match status" value="1"/>
</dbReference>
<dbReference type="SFLD" id="SFLDS00028">
    <property type="entry name" value="Proline_Racemase"/>
    <property type="match status" value="1"/>
</dbReference>
<proteinExistence type="inferred from homology"/>
<sequence>MNFIPKLNLPDITFLAIDSHTMGEPTRIILDGFPDLKGDTMMERKKFLEENYDYYRRALMLEPRGHKDMFGAIITKPTTAKADLGVIFMDSGGYLNMCGHGSIGTATIAVEAGLIPVTEPYTNVVLETPAGIVRTDVKVNAGKAVEVSIFNVPAFLYKEDIEININGYGKFNVDIAFGGSFFALIDAEKLGIEINPKNLDMITDLGIKIIKTINNTIKIKHPYLDITTVDLAEFYSKPTNPKANLKNVVIFGESQVDRSPCGTGTSAKVAALYARGELALGEEFIYESITGSIFKGIATEEITVEDYKAIIPRITGSAYITGMNRIILDKDDPLEYGFLL</sequence>
<comment type="similarity">
    <text evidence="1">Belongs to the proline racemase family.</text>
</comment>
<protein>
    <recommendedName>
        <fullName evidence="4">Proline racemase</fullName>
        <ecNumber evidence="3">5.1.1.4</ecNumber>
    </recommendedName>
</protein>
<dbReference type="GO" id="GO:0047580">
    <property type="term" value="F:4-hydroxyproline epimerase activity"/>
    <property type="evidence" value="ECO:0007669"/>
    <property type="project" value="TreeGrafter"/>
</dbReference>
<comment type="caution">
    <text evidence="5">The sequence shown here is derived from an EMBL/GenBank/DDBJ whole genome shotgun (WGS) entry which is preliminary data.</text>
</comment>
<name>A0AAW3WAF6_CLOBE</name>
<comment type="catalytic activity">
    <reaction evidence="2">
        <text>L-proline = D-proline</text>
        <dbReference type="Rhea" id="RHEA:10680"/>
        <dbReference type="ChEBI" id="CHEBI:57726"/>
        <dbReference type="ChEBI" id="CHEBI:60039"/>
        <dbReference type="EC" id="5.1.1.4"/>
    </reaction>
</comment>
<gene>
    <name evidence="5" type="ORF">HGI39_13570</name>
</gene>
<dbReference type="AlphaFoldDB" id="A0AAW3WAF6"/>